<protein>
    <submittedName>
        <fullName evidence="1">Uncharacterized protein</fullName>
    </submittedName>
</protein>
<gene>
    <name evidence="1" type="ORF">DB30_07504</name>
</gene>
<comment type="caution">
    <text evidence="1">The sequence shown here is derived from an EMBL/GenBank/DDBJ whole genome shotgun (WGS) entry which is preliminary data.</text>
</comment>
<accession>A0A0C1Z881</accession>
<organism evidence="1 2">
    <name type="scientific">Enhygromyxa salina</name>
    <dbReference type="NCBI Taxonomy" id="215803"/>
    <lineage>
        <taxon>Bacteria</taxon>
        <taxon>Pseudomonadati</taxon>
        <taxon>Myxococcota</taxon>
        <taxon>Polyangia</taxon>
        <taxon>Nannocystales</taxon>
        <taxon>Nannocystaceae</taxon>
        <taxon>Enhygromyxa</taxon>
    </lineage>
</organism>
<dbReference type="RefSeq" id="WP_052554911.1">
    <property type="nucleotide sequence ID" value="NZ_JMCC02000087.1"/>
</dbReference>
<reference evidence="1 2" key="1">
    <citation type="submission" date="2014-12" db="EMBL/GenBank/DDBJ databases">
        <title>Genome assembly of Enhygromyxa salina DSM 15201.</title>
        <authorList>
            <person name="Sharma G."/>
            <person name="Subramanian S."/>
        </authorList>
    </citation>
    <scope>NUCLEOTIDE SEQUENCE [LARGE SCALE GENOMIC DNA]</scope>
    <source>
        <strain evidence="1 2">DSM 15201</strain>
    </source>
</reference>
<sequence length="71" mass="7797">MTEEVVYQSPLMYRILRDDAGLVIEVVVGGIAMSTVRVRLSAEQALAYERDGSGFSDQLANAIMASPRSYQ</sequence>
<dbReference type="Proteomes" id="UP000031599">
    <property type="component" value="Unassembled WGS sequence"/>
</dbReference>
<dbReference type="AlphaFoldDB" id="A0A0C1Z881"/>
<evidence type="ECO:0000313" key="2">
    <source>
        <dbReference type="Proteomes" id="UP000031599"/>
    </source>
</evidence>
<dbReference type="EMBL" id="JMCC02000087">
    <property type="protein sequence ID" value="KIG13849.1"/>
    <property type="molecule type" value="Genomic_DNA"/>
</dbReference>
<proteinExistence type="predicted"/>
<name>A0A0C1Z881_9BACT</name>
<evidence type="ECO:0000313" key="1">
    <source>
        <dbReference type="EMBL" id="KIG13849.1"/>
    </source>
</evidence>